<comment type="caution">
    <text evidence="2">The sequence shown here is derived from an EMBL/GenBank/DDBJ whole genome shotgun (WGS) entry which is preliminary data.</text>
</comment>
<evidence type="ECO:0000256" key="1">
    <source>
        <dbReference type="SAM" id="Phobius"/>
    </source>
</evidence>
<reference evidence="2 3" key="1">
    <citation type="submission" date="2021-11" db="EMBL/GenBank/DDBJ databases">
        <title>Black yeast isolated from Biological Soil Crust.</title>
        <authorList>
            <person name="Kurbessoian T."/>
        </authorList>
    </citation>
    <scope>NUCLEOTIDE SEQUENCE [LARGE SCALE GENOMIC DNA]</scope>
    <source>
        <strain evidence="2 3">CCFEE 5522</strain>
    </source>
</reference>
<dbReference type="EMBL" id="JAVFHQ010000049">
    <property type="protein sequence ID" value="KAK4541756.1"/>
    <property type="molecule type" value="Genomic_DNA"/>
</dbReference>
<feature type="transmembrane region" description="Helical" evidence="1">
    <location>
        <begin position="51"/>
        <end position="71"/>
    </location>
</feature>
<feature type="transmembrane region" description="Helical" evidence="1">
    <location>
        <begin position="83"/>
        <end position="102"/>
    </location>
</feature>
<gene>
    <name evidence="2" type="ORF">LTR36_007465</name>
</gene>
<dbReference type="InterPro" id="IPR046580">
    <property type="entry name" value="DUF6640"/>
</dbReference>
<dbReference type="Pfam" id="PF20345">
    <property type="entry name" value="DUF6640"/>
    <property type="match status" value="1"/>
</dbReference>
<dbReference type="AlphaFoldDB" id="A0AAV9JAE2"/>
<keyword evidence="3" id="KW-1185">Reference proteome</keyword>
<protein>
    <submittedName>
        <fullName evidence="2">Uncharacterized protein</fullName>
    </submittedName>
</protein>
<organism evidence="2 3">
    <name type="scientific">Oleoguttula mirabilis</name>
    <dbReference type="NCBI Taxonomy" id="1507867"/>
    <lineage>
        <taxon>Eukaryota</taxon>
        <taxon>Fungi</taxon>
        <taxon>Dikarya</taxon>
        <taxon>Ascomycota</taxon>
        <taxon>Pezizomycotina</taxon>
        <taxon>Dothideomycetes</taxon>
        <taxon>Dothideomycetidae</taxon>
        <taxon>Mycosphaerellales</taxon>
        <taxon>Teratosphaeriaceae</taxon>
        <taxon>Oleoguttula</taxon>
    </lineage>
</organism>
<feature type="transmembrane region" description="Helical" evidence="1">
    <location>
        <begin position="122"/>
        <end position="139"/>
    </location>
</feature>
<keyword evidence="1" id="KW-0812">Transmembrane</keyword>
<evidence type="ECO:0000313" key="3">
    <source>
        <dbReference type="Proteomes" id="UP001324427"/>
    </source>
</evidence>
<accession>A0AAV9JAE2</accession>
<proteinExistence type="predicted"/>
<evidence type="ECO:0000313" key="2">
    <source>
        <dbReference type="EMBL" id="KAK4541756.1"/>
    </source>
</evidence>
<feature type="transmembrane region" description="Helical" evidence="1">
    <location>
        <begin position="12"/>
        <end position="31"/>
    </location>
</feature>
<name>A0AAV9JAE2_9PEZI</name>
<dbReference type="Proteomes" id="UP001324427">
    <property type="component" value="Unassembled WGS sequence"/>
</dbReference>
<keyword evidence="1" id="KW-0472">Membrane</keyword>
<sequence>MASTSPLVTPGRIVILIGNLLYSGGAFLADWNETHVKNPKWPPHARFHNGQTMSLGICLASASLYFAFQPVFSGSKLDARDSLFYSAAIGSFYCLAGISAIFYPGTDWKDPDISVGGEQKYLFSGIVAAMWVGYALEMARMRKSKAA</sequence>
<keyword evidence="1" id="KW-1133">Transmembrane helix</keyword>